<dbReference type="EMBL" id="VIKU02000005">
    <property type="protein sequence ID" value="NHF60929.1"/>
    <property type="molecule type" value="Genomic_DNA"/>
</dbReference>
<keyword evidence="3" id="KW-1185">Reference proteome</keyword>
<dbReference type="Proteomes" id="UP000707206">
    <property type="component" value="Unassembled WGS sequence"/>
</dbReference>
<proteinExistence type="predicted"/>
<dbReference type="RefSeq" id="WP_152575420.1">
    <property type="nucleotide sequence ID" value="NZ_VIKU02000005.1"/>
</dbReference>
<organism evidence="2 3">
    <name type="scientific">Pelagihabitans pacificus</name>
    <dbReference type="NCBI Taxonomy" id="2696054"/>
    <lineage>
        <taxon>Bacteria</taxon>
        <taxon>Pseudomonadati</taxon>
        <taxon>Bacteroidota</taxon>
        <taxon>Flavobacteriia</taxon>
        <taxon>Flavobacteriales</taxon>
        <taxon>Flavobacteriaceae</taxon>
        <taxon>Pelagihabitans</taxon>
    </lineage>
</organism>
<feature type="transmembrane region" description="Helical" evidence="1">
    <location>
        <begin position="218"/>
        <end position="235"/>
    </location>
</feature>
<accession>A0A967AV32</accession>
<keyword evidence="1" id="KW-1133">Transmembrane helix</keyword>
<keyword evidence="1" id="KW-0812">Transmembrane</keyword>
<evidence type="ECO:0000313" key="2">
    <source>
        <dbReference type="EMBL" id="NHF60929.1"/>
    </source>
</evidence>
<comment type="caution">
    <text evidence="2">The sequence shown here is derived from an EMBL/GenBank/DDBJ whole genome shotgun (WGS) entry which is preliminary data.</text>
</comment>
<protein>
    <submittedName>
        <fullName evidence="2">Uncharacterized protein</fullName>
    </submittedName>
</protein>
<evidence type="ECO:0000256" key="1">
    <source>
        <dbReference type="SAM" id="Phobius"/>
    </source>
</evidence>
<feature type="transmembrane region" description="Helical" evidence="1">
    <location>
        <begin position="182"/>
        <end position="206"/>
    </location>
</feature>
<sequence>MKGEEKSPAQEPTGARSSHWLQRLKDESWEAELLVSAIATFGTFQLFDVVFWATYRFIDLLPPKQYPLGYFIVISGLLAVSILVSMFVIHFFLRAFWVGLVGLNSVFPDYSLEDSAYSKIYTEKILSILPKQEETIQKVDELCSVIFAAAFCLLLIYAYLAITLSIYLFAFNVLSEYIPKELLLIPIGAIALLFIIQTVMGIVGNLKIFKENVIVQTWMYRIVRVGSMAMYGPLYKILLQITMTFGSNFKKKKPLIGLLLLFLFCGMVVSVVMGAKSDMVHLVRPDRFYKDTVYKEYYRNQNGDSGFLLTPEIDSDVIESKVLKLFIPIYGNERKYQEKICGPFEEDENRNQDENTRLIRAQYLDCYQQYNQIFVDEVRIRVDFIKQNHPETGQFGVICYLDTGQMNAGKNVLRVKKKFEKEVVSEWSIPFYLVPEASVSLSKD</sequence>
<name>A0A967AV32_9FLAO</name>
<dbReference type="AlphaFoldDB" id="A0A967AV32"/>
<gene>
    <name evidence="2" type="ORF">FK220_016370</name>
</gene>
<reference evidence="2" key="2">
    <citation type="submission" date="2020-03" db="EMBL/GenBank/DDBJ databases">
        <title>Flavobacteriaceae bacterium strain TP-CH-4, a member of the family Flavobacteriaceae isolated from a deep-sea seamount.</title>
        <authorList>
            <person name="Zhang D.-C."/>
        </authorList>
    </citation>
    <scope>NUCLEOTIDE SEQUENCE</scope>
    <source>
        <strain evidence="2">TP-CH-4</strain>
    </source>
</reference>
<feature type="transmembrane region" description="Helical" evidence="1">
    <location>
        <begin position="33"/>
        <end position="55"/>
    </location>
</feature>
<feature type="transmembrane region" description="Helical" evidence="1">
    <location>
        <begin position="145"/>
        <end position="170"/>
    </location>
</feature>
<feature type="transmembrane region" description="Helical" evidence="1">
    <location>
        <begin position="67"/>
        <end position="93"/>
    </location>
</feature>
<reference evidence="2" key="1">
    <citation type="submission" date="2019-07" db="EMBL/GenBank/DDBJ databases">
        <authorList>
            <person name="De-Chao Zhang Q."/>
        </authorList>
    </citation>
    <scope>NUCLEOTIDE SEQUENCE</scope>
    <source>
        <strain evidence="2">TP-CH-4</strain>
    </source>
</reference>
<keyword evidence="1" id="KW-0472">Membrane</keyword>
<feature type="transmembrane region" description="Helical" evidence="1">
    <location>
        <begin position="255"/>
        <end position="275"/>
    </location>
</feature>
<evidence type="ECO:0000313" key="3">
    <source>
        <dbReference type="Proteomes" id="UP000707206"/>
    </source>
</evidence>